<dbReference type="Proteomes" id="UP000681967">
    <property type="component" value="Unassembled WGS sequence"/>
</dbReference>
<dbReference type="AlphaFoldDB" id="A0A816A8T0"/>
<comment type="caution">
    <text evidence="2">The sequence shown here is derived from an EMBL/GenBank/DDBJ whole genome shotgun (WGS) entry which is preliminary data.</text>
</comment>
<dbReference type="Proteomes" id="UP000663855">
    <property type="component" value="Unassembled WGS sequence"/>
</dbReference>
<proteinExistence type="predicted"/>
<evidence type="ECO:0000256" key="1">
    <source>
        <dbReference type="SAM" id="MobiDB-lite"/>
    </source>
</evidence>
<dbReference type="EMBL" id="CAJOBH010143705">
    <property type="protein sequence ID" value="CAF4817065.1"/>
    <property type="molecule type" value="Genomic_DNA"/>
</dbReference>
<feature type="compositionally biased region" description="Polar residues" evidence="1">
    <location>
        <begin position="7"/>
        <end position="31"/>
    </location>
</feature>
<feature type="region of interest" description="Disordered" evidence="1">
    <location>
        <begin position="1"/>
        <end position="31"/>
    </location>
</feature>
<accession>A0A816A8T0</accession>
<dbReference type="EMBL" id="CAJNOV010016604">
    <property type="protein sequence ID" value="CAF1593597.1"/>
    <property type="molecule type" value="Genomic_DNA"/>
</dbReference>
<sequence>MSHLSETKISTINSGNSIEPSTQDKVIPTVSTPTMKRSVSGRFIATVPPPVTCASTATMVVSNNTSSNAIPEISDEELLEMALMFEKQQQQ</sequence>
<evidence type="ECO:0000313" key="3">
    <source>
        <dbReference type="EMBL" id="CAF4817065.1"/>
    </source>
</evidence>
<evidence type="ECO:0000313" key="4">
    <source>
        <dbReference type="Proteomes" id="UP000663855"/>
    </source>
</evidence>
<protein>
    <submittedName>
        <fullName evidence="2">Uncharacterized protein</fullName>
    </submittedName>
</protein>
<reference evidence="2" key="1">
    <citation type="submission" date="2021-02" db="EMBL/GenBank/DDBJ databases">
        <authorList>
            <person name="Nowell W R."/>
        </authorList>
    </citation>
    <scope>NUCLEOTIDE SEQUENCE</scope>
</reference>
<name>A0A816A8T0_9BILA</name>
<gene>
    <name evidence="3" type="ORF">BYL167_LOCUS48821</name>
    <name evidence="2" type="ORF">CJN711_LOCUS34326</name>
</gene>
<evidence type="ECO:0000313" key="2">
    <source>
        <dbReference type="EMBL" id="CAF1593597.1"/>
    </source>
</evidence>
<organism evidence="2 4">
    <name type="scientific">Rotaria magnacalcarata</name>
    <dbReference type="NCBI Taxonomy" id="392030"/>
    <lineage>
        <taxon>Eukaryota</taxon>
        <taxon>Metazoa</taxon>
        <taxon>Spiralia</taxon>
        <taxon>Gnathifera</taxon>
        <taxon>Rotifera</taxon>
        <taxon>Eurotatoria</taxon>
        <taxon>Bdelloidea</taxon>
        <taxon>Philodinida</taxon>
        <taxon>Philodinidae</taxon>
        <taxon>Rotaria</taxon>
    </lineage>
</organism>